<keyword evidence="2" id="KW-1185">Reference proteome</keyword>
<name>A0A061E423_THECC</name>
<dbReference type="Gramene" id="EOX99759">
    <property type="protein sequence ID" value="EOX99759"/>
    <property type="gene ID" value="TCM_008633"/>
</dbReference>
<dbReference type="AlphaFoldDB" id="A0A061E423"/>
<reference evidence="1 2" key="1">
    <citation type="journal article" date="2013" name="Genome Biol.">
        <title>The genome sequence of the most widely cultivated cacao type and its use to identify candidate genes regulating pod color.</title>
        <authorList>
            <person name="Motamayor J.C."/>
            <person name="Mockaitis K."/>
            <person name="Schmutz J."/>
            <person name="Haiminen N."/>
            <person name="Iii D.L."/>
            <person name="Cornejo O."/>
            <person name="Findley S.D."/>
            <person name="Zheng P."/>
            <person name="Utro F."/>
            <person name="Royaert S."/>
            <person name="Saski C."/>
            <person name="Jenkins J."/>
            <person name="Podicheti R."/>
            <person name="Zhao M."/>
            <person name="Scheffler B.E."/>
            <person name="Stack J.C."/>
            <person name="Feltus F.A."/>
            <person name="Mustiga G.M."/>
            <person name="Amores F."/>
            <person name="Phillips W."/>
            <person name="Marelli J.P."/>
            <person name="May G.D."/>
            <person name="Shapiro H."/>
            <person name="Ma J."/>
            <person name="Bustamante C.D."/>
            <person name="Schnell R.J."/>
            <person name="Main D."/>
            <person name="Gilbert D."/>
            <person name="Parida L."/>
            <person name="Kuhn D.N."/>
        </authorList>
    </citation>
    <scope>NUCLEOTIDE SEQUENCE [LARGE SCALE GENOMIC DNA]</scope>
    <source>
        <strain evidence="2">cv. Matina 1-6</strain>
    </source>
</reference>
<gene>
    <name evidence="1" type="ORF">TCM_008633</name>
</gene>
<protein>
    <submittedName>
        <fullName evidence="1">Uncharacterized protein</fullName>
    </submittedName>
</protein>
<proteinExistence type="predicted"/>
<dbReference type="HOGENOM" id="CLU_1398596_0_0_1"/>
<dbReference type="Proteomes" id="UP000026915">
    <property type="component" value="Chromosome 2"/>
</dbReference>
<evidence type="ECO:0000313" key="1">
    <source>
        <dbReference type="EMBL" id="EOX99759.1"/>
    </source>
</evidence>
<accession>A0A061E423</accession>
<sequence>MVMLIYKGGDSTIPISEGVKLVLEEFQDMMPEQLPKALPPRQAIDHEIELLPNVKPLAKRPYRMAPLRASGHFQTHKVNLFLNKHPHTIPNYLTYFNLRDQVLTSKRDRRLVRKYEGLVQSTTKMGKTPYKIDPPKWMKVHLVFHVNNLKSFHIDPANANRSQAMKATITTKPPSQRRVEEILAERMTTINRRPT</sequence>
<evidence type="ECO:0000313" key="2">
    <source>
        <dbReference type="Proteomes" id="UP000026915"/>
    </source>
</evidence>
<organism evidence="1 2">
    <name type="scientific">Theobroma cacao</name>
    <name type="common">Cacao</name>
    <name type="synonym">Cocoa</name>
    <dbReference type="NCBI Taxonomy" id="3641"/>
    <lineage>
        <taxon>Eukaryota</taxon>
        <taxon>Viridiplantae</taxon>
        <taxon>Streptophyta</taxon>
        <taxon>Embryophyta</taxon>
        <taxon>Tracheophyta</taxon>
        <taxon>Spermatophyta</taxon>
        <taxon>Magnoliopsida</taxon>
        <taxon>eudicotyledons</taxon>
        <taxon>Gunneridae</taxon>
        <taxon>Pentapetalae</taxon>
        <taxon>rosids</taxon>
        <taxon>malvids</taxon>
        <taxon>Malvales</taxon>
        <taxon>Malvaceae</taxon>
        <taxon>Byttnerioideae</taxon>
        <taxon>Theobroma</taxon>
    </lineage>
</organism>
<dbReference type="EMBL" id="CM001880">
    <property type="protein sequence ID" value="EOX99759.1"/>
    <property type="molecule type" value="Genomic_DNA"/>
</dbReference>
<dbReference type="InParanoid" id="A0A061E423"/>